<dbReference type="RefSeq" id="YP_008965823.1">
    <property type="nucleotide sequence ID" value="NC_023133.1"/>
</dbReference>
<name>W0RYL9_PORPP</name>
<evidence type="ECO:0000256" key="7">
    <source>
        <dbReference type="ARBA" id="ARBA00022962"/>
    </source>
</evidence>
<feature type="region of interest" description="CPSase" evidence="12">
    <location>
        <begin position="1"/>
        <end position="196"/>
    </location>
</feature>
<keyword evidence="7 12" id="KW-0315">Glutamine amidotransferase</keyword>
<keyword evidence="6 12" id="KW-0067">ATP-binding</keyword>
<keyword evidence="12" id="KW-0028">Amino-acid biosynthesis</keyword>
<evidence type="ECO:0000256" key="3">
    <source>
        <dbReference type="ARBA" id="ARBA00007800"/>
    </source>
</evidence>
<dbReference type="UniPathway" id="UPA00068">
    <property type="reaction ID" value="UER00171"/>
</dbReference>
<comment type="pathway">
    <text evidence="2 12">Amino-acid biosynthesis; L-arginine biosynthesis; carbamoyl phosphate from bicarbonate: step 1/1.</text>
</comment>
<evidence type="ECO:0000256" key="6">
    <source>
        <dbReference type="ARBA" id="ARBA00022840"/>
    </source>
</evidence>
<dbReference type="EMBL" id="MF401423">
    <property type="protein sequence ID" value="ATJ03010.1"/>
    <property type="molecule type" value="Genomic_DNA"/>
</dbReference>
<dbReference type="GO" id="GO:0005524">
    <property type="term" value="F:ATP binding"/>
    <property type="evidence" value="ECO:0007669"/>
    <property type="project" value="UniProtKB-UniRule"/>
</dbReference>
<evidence type="ECO:0000313" key="14">
    <source>
        <dbReference type="EMBL" id="ATJ03010.1"/>
    </source>
</evidence>
<comment type="pathway">
    <text evidence="1 12">Pyrimidine metabolism; UMP biosynthesis via de novo pathway; (S)-dihydroorotate from bicarbonate: step 1/3.</text>
</comment>
<evidence type="ECO:0000256" key="5">
    <source>
        <dbReference type="ARBA" id="ARBA00022741"/>
    </source>
</evidence>
<dbReference type="InterPro" id="IPR017926">
    <property type="entry name" value="GATASE"/>
</dbReference>
<dbReference type="InterPro" id="IPR006274">
    <property type="entry name" value="CarbamoylP_synth_ssu"/>
</dbReference>
<dbReference type="InterPro" id="IPR050472">
    <property type="entry name" value="Anth_synth/Amidotransfase"/>
</dbReference>
<evidence type="ECO:0000256" key="10">
    <source>
        <dbReference type="ARBA" id="ARBA00048816"/>
    </source>
</evidence>
<dbReference type="CDD" id="cd01744">
    <property type="entry name" value="GATase1_CPSase"/>
    <property type="match status" value="1"/>
</dbReference>
<dbReference type="PANTHER" id="PTHR43418">
    <property type="entry name" value="MULTIFUNCTIONAL TRYPTOPHAN BIOSYNTHESIS PROTEIN-RELATED"/>
    <property type="match status" value="1"/>
</dbReference>
<dbReference type="Pfam" id="PF00117">
    <property type="entry name" value="GATase"/>
    <property type="match status" value="1"/>
</dbReference>
<evidence type="ECO:0000256" key="2">
    <source>
        <dbReference type="ARBA" id="ARBA00005077"/>
    </source>
</evidence>
<dbReference type="SUPFAM" id="SSF52021">
    <property type="entry name" value="Carbamoyl phosphate synthetase, small subunit N-terminal domain"/>
    <property type="match status" value="1"/>
</dbReference>
<dbReference type="PRINTS" id="PR00096">
    <property type="entry name" value="GATASE"/>
</dbReference>
<dbReference type="HAMAP" id="MF_01209">
    <property type="entry name" value="CPSase_S_chain"/>
    <property type="match status" value="1"/>
</dbReference>
<feature type="binding site" evidence="12">
    <location>
        <position position="247"/>
    </location>
    <ligand>
        <name>L-glutamine</name>
        <dbReference type="ChEBI" id="CHEBI:58359"/>
    </ligand>
</feature>
<gene>
    <name evidence="12 15" type="primary">carA</name>
</gene>
<dbReference type="PRINTS" id="PR00099">
    <property type="entry name" value="CPSGATASE"/>
</dbReference>
<dbReference type="GO" id="GO:0006207">
    <property type="term" value="P:'de novo' pyrimidine nucleobase biosynthetic process"/>
    <property type="evidence" value="ECO:0007669"/>
    <property type="project" value="InterPro"/>
</dbReference>
<dbReference type="SMART" id="SM01097">
    <property type="entry name" value="CPSase_sm_chain"/>
    <property type="match status" value="1"/>
</dbReference>
<feature type="binding site" evidence="12">
    <location>
        <position position="279"/>
    </location>
    <ligand>
        <name>L-glutamine</name>
        <dbReference type="ChEBI" id="CHEBI:58359"/>
    </ligand>
</feature>
<keyword evidence="12" id="KW-0055">Arginine biosynthesis</keyword>
<evidence type="ECO:0000313" key="15">
    <source>
        <dbReference type="EMBL" id="BAO23799.1"/>
    </source>
</evidence>
<evidence type="ECO:0000256" key="8">
    <source>
        <dbReference type="ARBA" id="ARBA00022975"/>
    </source>
</evidence>
<feature type="binding site" evidence="12">
    <location>
        <position position="318"/>
    </location>
    <ligand>
        <name>L-glutamine</name>
        <dbReference type="ChEBI" id="CHEBI:58359"/>
    </ligand>
</feature>
<keyword evidence="15" id="KW-0150">Chloroplast</keyword>
<accession>W0RYL9</accession>
<evidence type="ECO:0000259" key="13">
    <source>
        <dbReference type="SMART" id="SM01097"/>
    </source>
</evidence>
<dbReference type="EC" id="6.3.5.5" evidence="12"/>
<comment type="catalytic activity">
    <reaction evidence="10 12">
        <text>hydrogencarbonate + L-glutamine + 2 ATP + H2O = carbamoyl phosphate + L-glutamate + 2 ADP + phosphate + 2 H(+)</text>
        <dbReference type="Rhea" id="RHEA:18633"/>
        <dbReference type="ChEBI" id="CHEBI:15377"/>
        <dbReference type="ChEBI" id="CHEBI:15378"/>
        <dbReference type="ChEBI" id="CHEBI:17544"/>
        <dbReference type="ChEBI" id="CHEBI:29985"/>
        <dbReference type="ChEBI" id="CHEBI:30616"/>
        <dbReference type="ChEBI" id="CHEBI:43474"/>
        <dbReference type="ChEBI" id="CHEBI:58228"/>
        <dbReference type="ChEBI" id="CHEBI:58359"/>
        <dbReference type="ChEBI" id="CHEBI:456216"/>
        <dbReference type="EC" id="6.3.5.5"/>
    </reaction>
</comment>
<geneLocation type="plastid" evidence="15"/>
<feature type="binding site" evidence="12">
    <location>
        <position position="249"/>
    </location>
    <ligand>
        <name>L-glutamine</name>
        <dbReference type="ChEBI" id="CHEBI:58359"/>
    </ligand>
</feature>
<feature type="binding site" evidence="12">
    <location>
        <position position="51"/>
    </location>
    <ligand>
        <name>L-glutamine</name>
        <dbReference type="ChEBI" id="CHEBI:58359"/>
    </ligand>
</feature>
<evidence type="ECO:0000256" key="12">
    <source>
        <dbReference type="HAMAP-Rule" id="MF_01209"/>
    </source>
</evidence>
<dbReference type="EMBL" id="AP012987">
    <property type="protein sequence ID" value="BAO23799.1"/>
    <property type="molecule type" value="Genomic_DNA"/>
</dbReference>
<comment type="subunit">
    <text evidence="9">Heterodimer composed of 2 chains; the small (or glutamine) chain promotes the hydrolysis of glutamine to ammonia, which is used by the large (or ammonia) chain to synthesize carbamoyl phosphate.</text>
</comment>
<comment type="function">
    <text evidence="12">Small subunit of the glutamine-dependent carbamoyl phosphate synthetase (CPSase). CPSase catalyzes the formation of carbamoyl phosphate from the ammonia moiety of glutamine, carbonate, and phosphate donated by ATP, constituting the first step of 2 biosynthetic pathways, one leading to arginine and/or urea and the other to pyrimidine nucleotides. The small subunit (glutamine amidotransferase) binds and cleaves glutamine to supply the large subunit with the substrate ammonia.</text>
</comment>
<dbReference type="PROSITE" id="PS51273">
    <property type="entry name" value="GATASE_TYPE_1"/>
    <property type="match status" value="1"/>
</dbReference>
<keyword evidence="15" id="KW-0934">Plastid</keyword>
<dbReference type="GO" id="GO:0006541">
    <property type="term" value="P:glutamine metabolic process"/>
    <property type="evidence" value="ECO:0007669"/>
    <property type="project" value="InterPro"/>
</dbReference>
<dbReference type="NCBIfam" id="NF009475">
    <property type="entry name" value="PRK12838.1"/>
    <property type="match status" value="1"/>
</dbReference>
<dbReference type="GeneID" id="17963976"/>
<feature type="active site" description="Nucleophile" evidence="12">
    <location>
        <position position="275"/>
    </location>
</feature>
<dbReference type="SUPFAM" id="SSF52317">
    <property type="entry name" value="Class I glutamine amidotransferase-like"/>
    <property type="match status" value="1"/>
</dbReference>
<dbReference type="InterPro" id="IPR035686">
    <property type="entry name" value="CPSase_GATase1"/>
</dbReference>
<dbReference type="InterPro" id="IPR029062">
    <property type="entry name" value="Class_I_gatase-like"/>
</dbReference>
<dbReference type="Gene3D" id="3.40.50.880">
    <property type="match status" value="1"/>
</dbReference>
<dbReference type="InterPro" id="IPR036480">
    <property type="entry name" value="CarbP_synth_ssu_N_sf"/>
</dbReference>
<dbReference type="Gene3D" id="3.50.30.20">
    <property type="entry name" value="Carbamoyl-phosphate synthase small subunit, N-terminal domain"/>
    <property type="match status" value="1"/>
</dbReference>
<dbReference type="GO" id="GO:0006526">
    <property type="term" value="P:L-arginine biosynthetic process"/>
    <property type="evidence" value="ECO:0007669"/>
    <property type="project" value="UniProtKB-UniRule"/>
</dbReference>
<organism evidence="15">
    <name type="scientific">Porphyridium purpureum</name>
    <name type="common">Red alga</name>
    <name type="synonym">Porphyridium cruentum</name>
    <dbReference type="NCBI Taxonomy" id="35688"/>
    <lineage>
        <taxon>Eukaryota</taxon>
        <taxon>Rhodophyta</taxon>
        <taxon>Bangiophyceae</taxon>
        <taxon>Porphyridiales</taxon>
        <taxon>Porphyridiaceae</taxon>
        <taxon>Porphyridium</taxon>
    </lineage>
</organism>
<dbReference type="PANTHER" id="PTHR43418:SF7">
    <property type="entry name" value="CARBAMOYL-PHOSPHATE SYNTHASE SMALL CHAIN"/>
    <property type="match status" value="1"/>
</dbReference>
<dbReference type="NCBIfam" id="TIGR01368">
    <property type="entry name" value="CPSaseIIsmall"/>
    <property type="match status" value="1"/>
</dbReference>
<dbReference type="AlphaFoldDB" id="W0RYL9"/>
<proteinExistence type="inferred from homology"/>
<sequence length="392" mass="44194">MINIKPVKALLILEDGSIYKGWSFSQPDTVYGEVVFNTGMTGYQEILTDPSYSGQIINFTYPEFGNTGINNDDNESLHPSAKGVILKNISKTTSSWRNKESIIDYLLKNKILMIFGVDTRKLTKHLRDKGAMNCVISNLNLDIDNLKNHLKKIPKMQGLNLVDSVTTKYSYSVNLKKQIQWNEWRKGEIFLKENGKNLLIVLIDFGTKNSILECLLYYSCKVIVVPSNISFEVIKRISPDGILLSNGPGDPATVNYSKDLIQKIIELDIPIFGICMGHQLLSLALGCQTYKLKFGHRGLNHPCGYNQHSFITSQNHGFAVSIGQLDNNDSMISEHFNLNDLTLAGLSIRKQPIFSVQYHPEAGPGPHDNTYLFKSFIDLVRNNKIYNKKNIN</sequence>
<comment type="similarity">
    <text evidence="3 12">Belongs to the CarA family.</text>
</comment>
<dbReference type="GO" id="GO:0044205">
    <property type="term" value="P:'de novo' UMP biosynthetic process"/>
    <property type="evidence" value="ECO:0007669"/>
    <property type="project" value="UniProtKB-UniRule"/>
</dbReference>
<feature type="domain" description="Carbamoyl-phosphate synthase small subunit N-terminal" evidence="13">
    <location>
        <begin position="7"/>
        <end position="137"/>
    </location>
</feature>
<dbReference type="GO" id="GO:0004088">
    <property type="term" value="F:carbamoyl-phosphate synthase (glutamine-hydrolyzing) activity"/>
    <property type="evidence" value="ECO:0007669"/>
    <property type="project" value="UniProtKB-UniRule"/>
</dbReference>
<evidence type="ECO:0000256" key="1">
    <source>
        <dbReference type="ARBA" id="ARBA00004812"/>
    </source>
</evidence>
<feature type="active site" evidence="12">
    <location>
        <position position="359"/>
    </location>
</feature>
<dbReference type="FunFam" id="3.50.30.20:FF:000001">
    <property type="entry name" value="Carbamoyl-phosphate synthase small chain"/>
    <property type="match status" value="1"/>
</dbReference>
<keyword evidence="4 12" id="KW-0436">Ligase</keyword>
<evidence type="ECO:0000256" key="9">
    <source>
        <dbReference type="ARBA" id="ARBA00044031"/>
    </source>
</evidence>
<dbReference type="UniPathway" id="UPA00070">
    <property type="reaction ID" value="UER00115"/>
</dbReference>
<feature type="binding site" evidence="12">
    <location>
        <position position="315"/>
    </location>
    <ligand>
        <name>L-glutamine</name>
        <dbReference type="ChEBI" id="CHEBI:58359"/>
    </ligand>
</feature>
<comment type="subunit">
    <text evidence="12">Composed of two chains; the small (or glutamine) chain promotes the hydrolysis of glutamine to ammonia, which is used by the large (or ammonia) chain to synthesize carbamoyl phosphate. Tetramer of heterodimers (alpha,beta)4.</text>
</comment>
<feature type="binding site" evidence="12">
    <location>
        <position position="276"/>
    </location>
    <ligand>
        <name>L-glutamine</name>
        <dbReference type="ChEBI" id="CHEBI:58359"/>
    </ligand>
</feature>
<dbReference type="Pfam" id="PF00988">
    <property type="entry name" value="CPSase_sm_chain"/>
    <property type="match status" value="1"/>
</dbReference>
<feature type="binding site" evidence="12">
    <location>
        <position position="317"/>
    </location>
    <ligand>
        <name>L-glutamine</name>
        <dbReference type="ChEBI" id="CHEBI:58359"/>
    </ligand>
</feature>
<feature type="active site" evidence="12">
    <location>
        <position position="361"/>
    </location>
</feature>
<reference evidence="15" key="1">
    <citation type="journal article" date="2014" name="J. Plant Res.">
        <title>Analysis of the complete plastid genome of the unicellular red alga Porphyridium purpureum.</title>
        <authorList>
            <person name="Tajima N."/>
            <person name="Sato S."/>
            <person name="Maruyama F."/>
            <person name="Kurokawa K."/>
            <person name="Ohta H."/>
            <person name="Tabata S."/>
            <person name="Sekine K."/>
            <person name="Moriyama T."/>
            <person name="Sato N."/>
        </authorList>
    </citation>
    <scope>NUCLEOTIDE SEQUENCE</scope>
</reference>
<keyword evidence="8 12" id="KW-0665">Pyrimidine biosynthesis</keyword>
<comment type="catalytic activity">
    <reaction evidence="11 12">
        <text>L-glutamine + H2O = L-glutamate + NH4(+)</text>
        <dbReference type="Rhea" id="RHEA:15889"/>
        <dbReference type="ChEBI" id="CHEBI:15377"/>
        <dbReference type="ChEBI" id="CHEBI:28938"/>
        <dbReference type="ChEBI" id="CHEBI:29985"/>
        <dbReference type="ChEBI" id="CHEBI:58359"/>
    </reaction>
</comment>
<keyword evidence="5 12" id="KW-0547">Nucleotide-binding</keyword>
<reference evidence="14" key="2">
    <citation type="journal article" date="2017" name="Mitochondrial DNA Part B Resour">
        <title>Characterization of the complete plastid genome of Porphyridium purpureum strain CCMP1328.</title>
        <authorList>
            <person name="Bi G."/>
        </authorList>
    </citation>
    <scope>NUCLEOTIDE SEQUENCE</scope>
</reference>
<dbReference type="InterPro" id="IPR002474">
    <property type="entry name" value="CarbamoylP_synth_ssu_N"/>
</dbReference>
<protein>
    <recommendedName>
        <fullName evidence="12">Carbamoyl phosphate synthase small chain</fullName>
        <ecNumber evidence="12">6.3.5.5</ecNumber>
    </recommendedName>
    <alternativeName>
        <fullName evidence="12">Carbamoyl phosphate synthetase glutamine chain</fullName>
    </alternativeName>
</protein>
<evidence type="ECO:0000256" key="4">
    <source>
        <dbReference type="ARBA" id="ARBA00022598"/>
    </source>
</evidence>
<dbReference type="PRINTS" id="PR00097">
    <property type="entry name" value="ANTSNTHASEII"/>
</dbReference>
<evidence type="ECO:0000256" key="11">
    <source>
        <dbReference type="ARBA" id="ARBA00049285"/>
    </source>
</evidence>